<name>A0A645E8Q1_9ZZZZ</name>
<gene>
    <name evidence="1" type="ORF">SDC9_144773</name>
</gene>
<comment type="caution">
    <text evidence="1">The sequence shown here is derived from an EMBL/GenBank/DDBJ whole genome shotgun (WGS) entry which is preliminary data.</text>
</comment>
<sequence length="80" mass="8633">MVTIVQEGIVPLFPYNILPMYTTPSGWLLNHCVSPKTPTPSSTNVLGKLIDARAVQPENALLSIAVTELGITTEFIALQP</sequence>
<accession>A0A645E8Q1</accession>
<organism evidence="1">
    <name type="scientific">bioreactor metagenome</name>
    <dbReference type="NCBI Taxonomy" id="1076179"/>
    <lineage>
        <taxon>unclassified sequences</taxon>
        <taxon>metagenomes</taxon>
        <taxon>ecological metagenomes</taxon>
    </lineage>
</organism>
<dbReference type="EMBL" id="VSSQ01043856">
    <property type="protein sequence ID" value="MPM97598.1"/>
    <property type="molecule type" value="Genomic_DNA"/>
</dbReference>
<dbReference type="AlphaFoldDB" id="A0A645E8Q1"/>
<proteinExistence type="predicted"/>
<protein>
    <submittedName>
        <fullName evidence="1">Uncharacterized protein</fullName>
    </submittedName>
</protein>
<evidence type="ECO:0000313" key="1">
    <source>
        <dbReference type="EMBL" id="MPM97598.1"/>
    </source>
</evidence>
<reference evidence="1" key="1">
    <citation type="submission" date="2019-08" db="EMBL/GenBank/DDBJ databases">
        <authorList>
            <person name="Kucharzyk K."/>
            <person name="Murdoch R.W."/>
            <person name="Higgins S."/>
            <person name="Loffler F."/>
        </authorList>
    </citation>
    <scope>NUCLEOTIDE SEQUENCE</scope>
</reference>